<dbReference type="Ensembl" id="ENSSANT00000000494.1">
    <property type="protein sequence ID" value="ENSSANP00000000436.1"/>
    <property type="gene ID" value="ENSSANG00000000296.1"/>
</dbReference>
<reference evidence="1" key="1">
    <citation type="submission" date="2025-08" db="UniProtKB">
        <authorList>
            <consortium name="Ensembl"/>
        </authorList>
    </citation>
    <scope>IDENTIFICATION</scope>
</reference>
<dbReference type="GO" id="GO:0016491">
    <property type="term" value="F:oxidoreductase activity"/>
    <property type="evidence" value="ECO:0007669"/>
    <property type="project" value="InterPro"/>
</dbReference>
<dbReference type="Proteomes" id="UP000472260">
    <property type="component" value="Unassembled WGS sequence"/>
</dbReference>
<evidence type="ECO:0000313" key="1">
    <source>
        <dbReference type="Ensembl" id="ENSSANP00000000436.1"/>
    </source>
</evidence>
<protein>
    <submittedName>
        <fullName evidence="1">Aldehyde dehydrogenase 3 family, member A1</fullName>
    </submittedName>
</protein>
<evidence type="ECO:0000313" key="2">
    <source>
        <dbReference type="Proteomes" id="UP000472260"/>
    </source>
</evidence>
<dbReference type="Gene3D" id="3.40.605.10">
    <property type="entry name" value="Aldehyde Dehydrogenase, Chain A, domain 1"/>
    <property type="match status" value="1"/>
</dbReference>
<dbReference type="AlphaFoldDB" id="A0A671K2T7"/>
<sequence length="68" mass="8104">MPSSLVRRVVDGLREVFQSGRSRPLQYRKQQHRALHRLITERQADIEQALKQDLNRLELLQLVVGFFY</sequence>
<reference evidence="1" key="2">
    <citation type="submission" date="2025-09" db="UniProtKB">
        <authorList>
            <consortium name="Ensembl"/>
        </authorList>
    </citation>
    <scope>IDENTIFICATION</scope>
</reference>
<accession>A0A671K2T7</accession>
<organism evidence="1 2">
    <name type="scientific">Sinocyclocheilus anshuiensis</name>
    <dbReference type="NCBI Taxonomy" id="1608454"/>
    <lineage>
        <taxon>Eukaryota</taxon>
        <taxon>Metazoa</taxon>
        <taxon>Chordata</taxon>
        <taxon>Craniata</taxon>
        <taxon>Vertebrata</taxon>
        <taxon>Euteleostomi</taxon>
        <taxon>Actinopterygii</taxon>
        <taxon>Neopterygii</taxon>
        <taxon>Teleostei</taxon>
        <taxon>Ostariophysi</taxon>
        <taxon>Cypriniformes</taxon>
        <taxon>Cyprinidae</taxon>
        <taxon>Cyprininae</taxon>
        <taxon>Sinocyclocheilus</taxon>
    </lineage>
</organism>
<keyword evidence="2" id="KW-1185">Reference proteome</keyword>
<dbReference type="InterPro" id="IPR016162">
    <property type="entry name" value="Ald_DH_N"/>
</dbReference>
<name>A0A671K2T7_9TELE</name>
<proteinExistence type="predicted"/>